<name>A0A5B8FZJ5_9RHOB</name>
<dbReference type="GO" id="GO:0046656">
    <property type="term" value="P:folic acid biosynthetic process"/>
    <property type="evidence" value="ECO:0007669"/>
    <property type="project" value="UniProtKB-KW"/>
</dbReference>
<comment type="catalytic activity">
    <reaction evidence="1">
        <text>7,8-dihydroneopterin = 6-hydroxymethyl-7,8-dihydropterin + glycolaldehyde</text>
        <dbReference type="Rhea" id="RHEA:10540"/>
        <dbReference type="ChEBI" id="CHEBI:17001"/>
        <dbReference type="ChEBI" id="CHEBI:17071"/>
        <dbReference type="ChEBI" id="CHEBI:44841"/>
        <dbReference type="EC" id="4.1.2.25"/>
    </reaction>
</comment>
<dbReference type="SMART" id="SM00905">
    <property type="entry name" value="FolB"/>
    <property type="match status" value="1"/>
</dbReference>
<dbReference type="PANTHER" id="PTHR42844:SF1">
    <property type="entry name" value="DIHYDRONEOPTERIN ALDOLASE 1-RELATED"/>
    <property type="match status" value="1"/>
</dbReference>
<keyword evidence="6" id="KW-0456">Lyase</keyword>
<dbReference type="Pfam" id="PF02152">
    <property type="entry name" value="FolB"/>
    <property type="match status" value="1"/>
</dbReference>
<dbReference type="GO" id="GO:0005737">
    <property type="term" value="C:cytoplasm"/>
    <property type="evidence" value="ECO:0007669"/>
    <property type="project" value="TreeGrafter"/>
</dbReference>
<dbReference type="InterPro" id="IPR006156">
    <property type="entry name" value="Dihydroneopterin_aldolase"/>
</dbReference>
<organism evidence="9 10">
    <name type="scientific">Paroceanicella profunda</name>
    <dbReference type="NCBI Taxonomy" id="2579971"/>
    <lineage>
        <taxon>Bacteria</taxon>
        <taxon>Pseudomonadati</taxon>
        <taxon>Pseudomonadota</taxon>
        <taxon>Alphaproteobacteria</taxon>
        <taxon>Rhodobacterales</taxon>
        <taxon>Paracoccaceae</taxon>
        <taxon>Paroceanicella</taxon>
    </lineage>
</organism>
<dbReference type="Proteomes" id="UP000305888">
    <property type="component" value="Chromosome"/>
</dbReference>
<dbReference type="EC" id="4.1.2.25" evidence="4"/>
<comment type="similarity">
    <text evidence="3">Belongs to the DHNA family.</text>
</comment>
<evidence type="ECO:0000256" key="4">
    <source>
        <dbReference type="ARBA" id="ARBA00013043"/>
    </source>
</evidence>
<dbReference type="KEGG" id="ppru:FDP22_14075"/>
<evidence type="ECO:0000256" key="1">
    <source>
        <dbReference type="ARBA" id="ARBA00001353"/>
    </source>
</evidence>
<dbReference type="GO" id="GO:0004150">
    <property type="term" value="F:dihydroneopterin aldolase activity"/>
    <property type="evidence" value="ECO:0007669"/>
    <property type="project" value="UniProtKB-EC"/>
</dbReference>
<evidence type="ECO:0000256" key="6">
    <source>
        <dbReference type="ARBA" id="ARBA00023239"/>
    </source>
</evidence>
<evidence type="ECO:0000259" key="8">
    <source>
        <dbReference type="SMART" id="SM00905"/>
    </source>
</evidence>
<evidence type="ECO:0000313" key="10">
    <source>
        <dbReference type="Proteomes" id="UP000305888"/>
    </source>
</evidence>
<sequence>MTEDPALAFEAPQARPGTARPLPLDRISVRDHVRSVEIGAFRSERGVEQRLRFNITLEVSHHAAAQDDDVDKVLSYDTILEALDTEIAAERINLLETLAERVAARCLADPRAVRAFVRIEKLDRIPGSLGVEIVRGTLPPDAQLLRPVRAEAPAPRPDAPRPLVLRLAGEIGADWIDALAACGRPVLLVPHPEPHRTDGAGPEGALRIRLLAMEQAAWRLAGGDARLTVTETRTEIDHALKSGRIAVWAPAHVVMGARPVPQDVSESGLAAWLAGTLGACNRGVLGAEEASAAEERFGLPDVSRFRAWAEACADTTA</sequence>
<dbReference type="SUPFAM" id="SSF55620">
    <property type="entry name" value="Tetrahydrobiopterin biosynthesis enzymes-like"/>
    <property type="match status" value="1"/>
</dbReference>
<keyword evidence="5" id="KW-0289">Folate biosynthesis</keyword>
<comment type="pathway">
    <text evidence="2">Cofactor biosynthesis; tetrahydrofolate biosynthesis; 2-amino-4-hydroxy-6-hydroxymethyl-7,8-dihydropteridine diphosphate from 7,8-dihydroneopterin triphosphate: step 3/4.</text>
</comment>
<evidence type="ECO:0000256" key="3">
    <source>
        <dbReference type="ARBA" id="ARBA00005708"/>
    </source>
</evidence>
<dbReference type="EMBL" id="CP040818">
    <property type="protein sequence ID" value="QDL92810.1"/>
    <property type="molecule type" value="Genomic_DNA"/>
</dbReference>
<gene>
    <name evidence="9" type="ORF">FDP22_14075</name>
</gene>
<dbReference type="InterPro" id="IPR043133">
    <property type="entry name" value="GTP-CH-I_C/QueF"/>
</dbReference>
<evidence type="ECO:0000256" key="2">
    <source>
        <dbReference type="ARBA" id="ARBA00005013"/>
    </source>
</evidence>
<dbReference type="NCBIfam" id="TIGR00526">
    <property type="entry name" value="folB_dom"/>
    <property type="match status" value="1"/>
</dbReference>
<evidence type="ECO:0000256" key="5">
    <source>
        <dbReference type="ARBA" id="ARBA00022909"/>
    </source>
</evidence>
<proteinExistence type="inferred from homology"/>
<accession>A0A5B8FZJ5</accession>
<dbReference type="OrthoDB" id="7678026at2"/>
<feature type="domain" description="Dihydroneopterin aldolase/epimerase" evidence="8">
    <location>
        <begin position="27"/>
        <end position="135"/>
    </location>
</feature>
<reference evidence="9 10" key="1">
    <citation type="submission" date="2019-06" db="EMBL/GenBank/DDBJ databases">
        <title>Genome sequence of Rhodobacteraceae bacterium D4M1.</title>
        <authorList>
            <person name="Cao J."/>
        </authorList>
    </citation>
    <scope>NUCLEOTIDE SEQUENCE [LARGE SCALE GENOMIC DNA]</scope>
    <source>
        <strain evidence="9 10">D4M1</strain>
    </source>
</reference>
<dbReference type="RefSeq" id="WP_138574607.1">
    <property type="nucleotide sequence ID" value="NZ_CP040818.1"/>
</dbReference>
<dbReference type="PANTHER" id="PTHR42844">
    <property type="entry name" value="DIHYDRONEOPTERIN ALDOLASE 1-RELATED"/>
    <property type="match status" value="1"/>
</dbReference>
<keyword evidence="10" id="KW-1185">Reference proteome</keyword>
<dbReference type="AlphaFoldDB" id="A0A5B8FZJ5"/>
<evidence type="ECO:0000256" key="7">
    <source>
        <dbReference type="ARBA" id="ARBA00032903"/>
    </source>
</evidence>
<dbReference type="InterPro" id="IPR006157">
    <property type="entry name" value="FolB_dom"/>
</dbReference>
<dbReference type="Gene3D" id="3.30.1130.10">
    <property type="match status" value="1"/>
</dbReference>
<protein>
    <recommendedName>
        <fullName evidence="4">dihydroneopterin aldolase</fullName>
        <ecNumber evidence="4">4.1.2.25</ecNumber>
    </recommendedName>
    <alternativeName>
        <fullName evidence="7">7,8-dihydroneopterin aldolase</fullName>
    </alternativeName>
</protein>
<evidence type="ECO:0000313" key="9">
    <source>
        <dbReference type="EMBL" id="QDL92810.1"/>
    </source>
</evidence>